<dbReference type="EMBL" id="FRAC01000023">
    <property type="protein sequence ID" value="SHL11271.1"/>
    <property type="molecule type" value="Genomic_DNA"/>
</dbReference>
<evidence type="ECO:0000256" key="4">
    <source>
        <dbReference type="ARBA" id="ARBA00011233"/>
    </source>
</evidence>
<dbReference type="InterPro" id="IPR000887">
    <property type="entry name" value="Aldlse_KDPG_KHG"/>
</dbReference>
<dbReference type="OrthoDB" id="9802667at2"/>
<dbReference type="EC" id="4.1.2.14" evidence="5"/>
<evidence type="ECO:0000256" key="8">
    <source>
        <dbReference type="ARBA" id="ARBA00023277"/>
    </source>
</evidence>
<comment type="similarity">
    <text evidence="3">Belongs to the KHG/KDPG aldolase family.</text>
</comment>
<evidence type="ECO:0000256" key="7">
    <source>
        <dbReference type="ARBA" id="ARBA00023270"/>
    </source>
</evidence>
<dbReference type="PROSITE" id="PS00160">
    <property type="entry name" value="ALDOLASE_KDPG_KHG_2"/>
    <property type="match status" value="1"/>
</dbReference>
<evidence type="ECO:0000256" key="1">
    <source>
        <dbReference type="ARBA" id="ARBA00000654"/>
    </source>
</evidence>
<evidence type="ECO:0000256" key="6">
    <source>
        <dbReference type="ARBA" id="ARBA00023239"/>
    </source>
</evidence>
<evidence type="ECO:0000256" key="3">
    <source>
        <dbReference type="ARBA" id="ARBA00006906"/>
    </source>
</evidence>
<comment type="catalytic activity">
    <reaction evidence="1">
        <text>2-dehydro-3-deoxy-6-phospho-D-gluconate = D-glyceraldehyde 3-phosphate + pyruvate</text>
        <dbReference type="Rhea" id="RHEA:17089"/>
        <dbReference type="ChEBI" id="CHEBI:15361"/>
        <dbReference type="ChEBI" id="CHEBI:57569"/>
        <dbReference type="ChEBI" id="CHEBI:59776"/>
        <dbReference type="EC" id="4.1.2.14"/>
    </reaction>
</comment>
<sequence length="320" mass="34624">MHEVLEQIQKLGIVPVVKIDKLEDAKPLAQALIEGGLPCAEVTFRTNAAEEAIRIIASEFPDMLIGAGTVLTTGQVDRAVNAGARFIVSPGLNPKVVKYCMEKGIPVTPGCSNPSDIEQAIELGLEVVKFFPAEAAGGLNMIKAMSAPYVSMKFMPTGGITEKNILSYLDFPKVIACGGSWMVNETLLNNGEFDKIKALTKDAVMKMLGFELRHIGINAKNETEADGIASTFENLFGFAKNTGNASIFAGLGIEVMKVPYLGNHGHIAIAANYLERAVYHLESRGFHFDEATSKYDKGNKRTAVYLKEEIGGYAVHLIQK</sequence>
<dbReference type="NCBIfam" id="TIGR01182">
    <property type="entry name" value="eda"/>
    <property type="match status" value="1"/>
</dbReference>
<dbReference type="SUPFAM" id="SSF51569">
    <property type="entry name" value="Aldolase"/>
    <property type="match status" value="1"/>
</dbReference>
<dbReference type="NCBIfam" id="NF004325">
    <property type="entry name" value="PRK05718.1"/>
    <property type="match status" value="1"/>
</dbReference>
<dbReference type="GO" id="GO:0008675">
    <property type="term" value="F:2-dehydro-3-deoxy-phosphogluconate aldolase activity"/>
    <property type="evidence" value="ECO:0007669"/>
    <property type="project" value="UniProtKB-EC"/>
</dbReference>
<dbReference type="PANTHER" id="PTHR30246:SF1">
    <property type="entry name" value="2-DEHYDRO-3-DEOXY-6-PHOSPHOGALACTONATE ALDOLASE-RELATED"/>
    <property type="match status" value="1"/>
</dbReference>
<dbReference type="Gene3D" id="3.20.20.70">
    <property type="entry name" value="Aldolase class I"/>
    <property type="match status" value="1"/>
</dbReference>
<proteinExistence type="inferred from homology"/>
<gene>
    <name evidence="9" type="ORF">SAMN02745136_04127</name>
</gene>
<dbReference type="PROSITE" id="PS00159">
    <property type="entry name" value="ALDOLASE_KDPG_KHG_1"/>
    <property type="match status" value="1"/>
</dbReference>
<evidence type="ECO:0000256" key="2">
    <source>
        <dbReference type="ARBA" id="ARBA00004736"/>
    </source>
</evidence>
<dbReference type="STRING" id="1121322.SAMN02745136_04127"/>
<dbReference type="AlphaFoldDB" id="A0A1M6XZ53"/>
<dbReference type="InterPro" id="IPR031338">
    <property type="entry name" value="KDPG/KHG_AS_2"/>
</dbReference>
<evidence type="ECO:0000313" key="10">
    <source>
        <dbReference type="Proteomes" id="UP000184386"/>
    </source>
</evidence>
<protein>
    <recommendedName>
        <fullName evidence="5">2-dehydro-3-deoxy-phosphogluconate aldolase</fullName>
        <ecNumber evidence="5">4.1.2.14</ecNumber>
    </recommendedName>
</protein>
<keyword evidence="8" id="KW-0119">Carbohydrate metabolism</keyword>
<evidence type="ECO:0000256" key="5">
    <source>
        <dbReference type="ARBA" id="ARBA00013063"/>
    </source>
</evidence>
<evidence type="ECO:0000313" key="9">
    <source>
        <dbReference type="EMBL" id="SHL11271.1"/>
    </source>
</evidence>
<name>A0A1M6XZ53_9FIRM</name>
<dbReference type="Proteomes" id="UP000184386">
    <property type="component" value="Unassembled WGS sequence"/>
</dbReference>
<dbReference type="InterPro" id="IPR031337">
    <property type="entry name" value="KDPG/KHG_AS_1"/>
</dbReference>
<keyword evidence="10" id="KW-1185">Reference proteome</keyword>
<dbReference type="RefSeq" id="WP_073278800.1">
    <property type="nucleotide sequence ID" value="NZ_FRAC01000023.1"/>
</dbReference>
<keyword evidence="7" id="KW-0704">Schiff base</keyword>
<dbReference type="PANTHER" id="PTHR30246">
    <property type="entry name" value="2-KETO-3-DEOXY-6-PHOSPHOGLUCONATE ALDOLASE"/>
    <property type="match status" value="1"/>
</dbReference>
<accession>A0A1M6XZ53</accession>
<keyword evidence="6" id="KW-0456">Lyase</keyword>
<dbReference type="Pfam" id="PF01081">
    <property type="entry name" value="Aldolase"/>
    <property type="match status" value="1"/>
</dbReference>
<dbReference type="CDD" id="cd00452">
    <property type="entry name" value="KDPG_aldolase"/>
    <property type="match status" value="1"/>
</dbReference>
<organism evidence="9 10">
    <name type="scientific">Anaerocolumna jejuensis DSM 15929</name>
    <dbReference type="NCBI Taxonomy" id="1121322"/>
    <lineage>
        <taxon>Bacteria</taxon>
        <taxon>Bacillati</taxon>
        <taxon>Bacillota</taxon>
        <taxon>Clostridia</taxon>
        <taxon>Lachnospirales</taxon>
        <taxon>Lachnospiraceae</taxon>
        <taxon>Anaerocolumna</taxon>
    </lineage>
</organism>
<reference evidence="9 10" key="1">
    <citation type="submission" date="2016-11" db="EMBL/GenBank/DDBJ databases">
        <authorList>
            <person name="Jaros S."/>
            <person name="Januszkiewicz K."/>
            <person name="Wedrychowicz H."/>
        </authorList>
    </citation>
    <scope>NUCLEOTIDE SEQUENCE [LARGE SCALE GENOMIC DNA]</scope>
    <source>
        <strain evidence="9 10">DSM 15929</strain>
    </source>
</reference>
<comment type="pathway">
    <text evidence="2">Carbohydrate acid metabolism; 2-dehydro-3-deoxy-D-gluconate degradation; D-glyceraldehyde 3-phosphate and pyruvate from 2-dehydro-3-deoxy-D-gluconate: step 2/2.</text>
</comment>
<comment type="subunit">
    <text evidence="4">Homotrimer.</text>
</comment>
<dbReference type="InterPro" id="IPR013785">
    <property type="entry name" value="Aldolase_TIM"/>
</dbReference>